<dbReference type="SUPFAM" id="SSF52540">
    <property type="entry name" value="P-loop containing nucleoside triphosphate hydrolases"/>
    <property type="match status" value="2"/>
</dbReference>
<dbReference type="GO" id="GO:0052381">
    <property type="term" value="F:tRNA dimethylallyltransferase activity"/>
    <property type="evidence" value="ECO:0007669"/>
    <property type="project" value="UniProtKB-UniRule"/>
</dbReference>
<dbReference type="InterPro" id="IPR039657">
    <property type="entry name" value="Dimethylallyltransferase"/>
</dbReference>
<evidence type="ECO:0000256" key="9">
    <source>
        <dbReference type="ARBA" id="ARBA00049563"/>
    </source>
</evidence>
<evidence type="ECO:0000256" key="7">
    <source>
        <dbReference type="ARBA" id="ARBA00022840"/>
    </source>
</evidence>
<dbReference type="GO" id="GO:0005524">
    <property type="term" value="F:ATP binding"/>
    <property type="evidence" value="ECO:0007669"/>
    <property type="project" value="UniProtKB-UniRule"/>
</dbReference>
<comment type="catalytic activity">
    <reaction evidence="9 10 11">
        <text>adenosine(37) in tRNA + dimethylallyl diphosphate = N(6)-dimethylallyladenosine(37) in tRNA + diphosphate</text>
        <dbReference type="Rhea" id="RHEA:26482"/>
        <dbReference type="Rhea" id="RHEA-COMP:10162"/>
        <dbReference type="Rhea" id="RHEA-COMP:10375"/>
        <dbReference type="ChEBI" id="CHEBI:33019"/>
        <dbReference type="ChEBI" id="CHEBI:57623"/>
        <dbReference type="ChEBI" id="CHEBI:74411"/>
        <dbReference type="ChEBI" id="CHEBI:74415"/>
        <dbReference type="EC" id="2.5.1.75"/>
    </reaction>
</comment>
<evidence type="ECO:0000313" key="15">
    <source>
        <dbReference type="Proteomes" id="UP000562464"/>
    </source>
</evidence>
<organism evidence="14 15">
    <name type="scientific">Lactovum miscens</name>
    <dbReference type="NCBI Taxonomy" id="190387"/>
    <lineage>
        <taxon>Bacteria</taxon>
        <taxon>Bacillati</taxon>
        <taxon>Bacillota</taxon>
        <taxon>Bacilli</taxon>
        <taxon>Lactobacillales</taxon>
        <taxon>Streptococcaceae</taxon>
        <taxon>Lactovum</taxon>
    </lineage>
</organism>
<accession>A0A841C7L7</accession>
<dbReference type="Gene3D" id="3.40.50.300">
    <property type="entry name" value="P-loop containing nucleotide triphosphate hydrolases"/>
    <property type="match status" value="1"/>
</dbReference>
<keyword evidence="15" id="KW-1185">Reference proteome</keyword>
<comment type="caution">
    <text evidence="10">Lacks conserved residue(s) required for the propagation of feature annotation.</text>
</comment>
<sequence length="296" mass="34164">MKKKVLVVVGPTAVGKSALAVRLAHEFKGEIISGDSQQIYRGLNIGTAKVTSDEMGGISHHLINIRDLNENFSAHDFVLSAMTAIEDIISREKLPIIVGGTGLYIQALTEGYHLGGEKNHESMMKLRQRLKFYSDNELKLALNPENQIQQFNRRRAIRAIELQEFGKGENYEVPYDFGYIGLESERAILYDRINKRVDRMLEVGILDEAKKLFEGYQQVQASKAIGYKEFFPYFKGEISLEEAVEKLKQDSRRYAKRQLTWFKNRMDVKFFDVFELDFLENVIMCISEFLRNREDD</sequence>
<evidence type="ECO:0000256" key="2">
    <source>
        <dbReference type="ARBA" id="ARBA00003213"/>
    </source>
</evidence>
<evidence type="ECO:0000256" key="4">
    <source>
        <dbReference type="ARBA" id="ARBA00022679"/>
    </source>
</evidence>
<dbReference type="NCBIfam" id="TIGR00174">
    <property type="entry name" value="miaA"/>
    <property type="match status" value="1"/>
</dbReference>
<keyword evidence="6 10" id="KW-0547">Nucleotide-binding</keyword>
<keyword evidence="5 10" id="KW-0819">tRNA processing</keyword>
<evidence type="ECO:0000313" key="14">
    <source>
        <dbReference type="EMBL" id="MBB5887389.1"/>
    </source>
</evidence>
<evidence type="ECO:0000256" key="12">
    <source>
        <dbReference type="RuleBase" id="RU003784"/>
    </source>
</evidence>
<feature type="binding site" evidence="10">
    <location>
        <begin position="10"/>
        <end position="17"/>
    </location>
    <ligand>
        <name>ATP</name>
        <dbReference type="ChEBI" id="CHEBI:30616"/>
    </ligand>
</feature>
<reference evidence="14 15" key="1">
    <citation type="submission" date="2020-08" db="EMBL/GenBank/DDBJ databases">
        <title>Genomic Encyclopedia of Type Strains, Phase IV (KMG-IV): sequencing the most valuable type-strain genomes for metagenomic binning, comparative biology and taxonomic classification.</title>
        <authorList>
            <person name="Goeker M."/>
        </authorList>
    </citation>
    <scope>NUCLEOTIDE SEQUENCE [LARGE SCALE GENOMIC DNA]</scope>
    <source>
        <strain evidence="14 15">DSM 14925</strain>
    </source>
</reference>
<keyword evidence="8 10" id="KW-0460">Magnesium</keyword>
<dbReference type="HAMAP" id="MF_00185">
    <property type="entry name" value="IPP_trans"/>
    <property type="match status" value="1"/>
</dbReference>
<keyword evidence="7 10" id="KW-0067">ATP-binding</keyword>
<feature type="site" description="Interaction with substrate tRNA" evidence="10">
    <location>
        <position position="101"/>
    </location>
</feature>
<feature type="site" description="Interaction with substrate tRNA" evidence="10">
    <location>
        <position position="127"/>
    </location>
</feature>
<comment type="function">
    <text evidence="2 10 12">Catalyzes the transfer of a dimethylallyl group onto the adenine at position 37 in tRNAs that read codons beginning with uridine, leading to the formation of N6-(dimethylallyl)adenosine (i(6)A).</text>
</comment>
<dbReference type="InterPro" id="IPR018022">
    <property type="entry name" value="IPT"/>
</dbReference>
<dbReference type="PANTHER" id="PTHR11088">
    <property type="entry name" value="TRNA DIMETHYLALLYLTRANSFERASE"/>
    <property type="match status" value="1"/>
</dbReference>
<gene>
    <name evidence="10" type="primary">miaA</name>
    <name evidence="14" type="ORF">HNQ37_000259</name>
</gene>
<evidence type="ECO:0000256" key="1">
    <source>
        <dbReference type="ARBA" id="ARBA00001946"/>
    </source>
</evidence>
<evidence type="ECO:0000256" key="10">
    <source>
        <dbReference type="HAMAP-Rule" id="MF_00185"/>
    </source>
</evidence>
<evidence type="ECO:0000256" key="8">
    <source>
        <dbReference type="ARBA" id="ARBA00022842"/>
    </source>
</evidence>
<comment type="similarity">
    <text evidence="3 10 13">Belongs to the IPP transferase family.</text>
</comment>
<dbReference type="EMBL" id="JACHHV010000003">
    <property type="protein sequence ID" value="MBB5887389.1"/>
    <property type="molecule type" value="Genomic_DNA"/>
</dbReference>
<feature type="region of interest" description="Interaction with substrate tRNA" evidence="10">
    <location>
        <begin position="35"/>
        <end position="38"/>
    </location>
</feature>
<dbReference type="Proteomes" id="UP000562464">
    <property type="component" value="Unassembled WGS sequence"/>
</dbReference>
<evidence type="ECO:0000256" key="3">
    <source>
        <dbReference type="ARBA" id="ARBA00005842"/>
    </source>
</evidence>
<dbReference type="EC" id="2.5.1.75" evidence="10"/>
<feature type="binding site" evidence="10">
    <location>
        <begin position="12"/>
        <end position="17"/>
    </location>
    <ligand>
        <name>substrate</name>
    </ligand>
</feature>
<comment type="cofactor">
    <cofactor evidence="1 10">
        <name>Mg(2+)</name>
        <dbReference type="ChEBI" id="CHEBI:18420"/>
    </cofactor>
</comment>
<dbReference type="GO" id="GO:0006400">
    <property type="term" value="P:tRNA modification"/>
    <property type="evidence" value="ECO:0007669"/>
    <property type="project" value="TreeGrafter"/>
</dbReference>
<protein>
    <recommendedName>
        <fullName evidence="10">tRNA dimethylallyltransferase</fullName>
        <ecNumber evidence="10">2.5.1.75</ecNumber>
    </recommendedName>
    <alternativeName>
        <fullName evidence="10">Dimethylallyl diphosphate:tRNA dimethylallyltransferase</fullName>
        <shortName evidence="10">DMAPP:tRNA dimethylallyltransferase</shortName>
        <shortName evidence="10">DMATase</shortName>
    </alternativeName>
    <alternativeName>
        <fullName evidence="10">Isopentenyl-diphosphate:tRNA isopentenyltransferase</fullName>
        <shortName evidence="10">IPP transferase</shortName>
        <shortName evidence="10">IPPT</shortName>
        <shortName evidence="10">IPTase</shortName>
    </alternativeName>
</protein>
<evidence type="ECO:0000256" key="6">
    <source>
        <dbReference type="ARBA" id="ARBA00022741"/>
    </source>
</evidence>
<dbReference type="AlphaFoldDB" id="A0A841C7L7"/>
<dbReference type="InterPro" id="IPR027417">
    <property type="entry name" value="P-loop_NTPase"/>
</dbReference>
<evidence type="ECO:0000256" key="13">
    <source>
        <dbReference type="RuleBase" id="RU003785"/>
    </source>
</evidence>
<evidence type="ECO:0000256" key="11">
    <source>
        <dbReference type="RuleBase" id="RU003783"/>
    </source>
</evidence>
<evidence type="ECO:0000256" key="5">
    <source>
        <dbReference type="ARBA" id="ARBA00022694"/>
    </source>
</evidence>
<keyword evidence="4 10" id="KW-0808">Transferase</keyword>
<proteinExistence type="inferred from homology"/>
<comment type="subunit">
    <text evidence="10">Monomer.</text>
</comment>
<name>A0A841C7L7_9LACT</name>
<dbReference type="Pfam" id="PF01715">
    <property type="entry name" value="IPPT"/>
    <property type="match status" value="1"/>
</dbReference>
<comment type="caution">
    <text evidence="14">The sequence shown here is derived from an EMBL/GenBank/DDBJ whole genome shotgun (WGS) entry which is preliminary data.</text>
</comment>
<dbReference type="PANTHER" id="PTHR11088:SF60">
    <property type="entry name" value="TRNA DIMETHYLALLYLTRANSFERASE"/>
    <property type="match status" value="1"/>
</dbReference>